<comment type="caution">
    <text evidence="3">The sequence shown here is derived from an EMBL/GenBank/DDBJ whole genome shotgun (WGS) entry which is preliminary data.</text>
</comment>
<dbReference type="Proteomes" id="UP000297729">
    <property type="component" value="Unassembled WGS sequence"/>
</dbReference>
<evidence type="ECO:0000256" key="1">
    <source>
        <dbReference type="ARBA" id="ARBA00008791"/>
    </source>
</evidence>
<name>A0A4Y9RV07_9BURK</name>
<keyword evidence="4" id="KW-1185">Reference proteome</keyword>
<feature type="domain" description="UspA" evidence="2">
    <location>
        <begin position="91"/>
        <end position="209"/>
    </location>
</feature>
<dbReference type="Gene3D" id="3.40.50.12370">
    <property type="match status" value="1"/>
</dbReference>
<dbReference type="PANTHER" id="PTHR46268">
    <property type="entry name" value="STRESS RESPONSE PROTEIN NHAX"/>
    <property type="match status" value="1"/>
</dbReference>
<protein>
    <submittedName>
        <fullName evidence="3">Universal stress protein</fullName>
    </submittedName>
</protein>
<reference evidence="3 4" key="1">
    <citation type="submission" date="2019-03" db="EMBL/GenBank/DDBJ databases">
        <title>Draft Genome Sequence of Duganella callidus sp. nov., a Novel Duganella Species Isolated from Cultivated Soil.</title>
        <authorList>
            <person name="Raths R."/>
            <person name="Peta V."/>
            <person name="Bucking H."/>
        </authorList>
    </citation>
    <scope>NUCLEOTIDE SEQUENCE [LARGE SCALE GENOMIC DNA]</scope>
    <source>
        <strain evidence="3 4">DN04</strain>
    </source>
</reference>
<comment type="similarity">
    <text evidence="1">Belongs to the universal stress protein A family.</text>
</comment>
<evidence type="ECO:0000259" key="2">
    <source>
        <dbReference type="Pfam" id="PF00582"/>
    </source>
</evidence>
<dbReference type="EMBL" id="SPVG01000280">
    <property type="protein sequence ID" value="TFW11616.1"/>
    <property type="molecule type" value="Genomic_DNA"/>
</dbReference>
<dbReference type="PANTHER" id="PTHR46268:SF15">
    <property type="entry name" value="UNIVERSAL STRESS PROTEIN HP_0031"/>
    <property type="match status" value="1"/>
</dbReference>
<gene>
    <name evidence="3" type="ORF">E4L98_29665</name>
</gene>
<dbReference type="CDD" id="cd00293">
    <property type="entry name" value="USP-like"/>
    <property type="match status" value="1"/>
</dbReference>
<dbReference type="InterPro" id="IPR006016">
    <property type="entry name" value="UspA"/>
</dbReference>
<dbReference type="SUPFAM" id="SSF52402">
    <property type="entry name" value="Adenine nucleotide alpha hydrolases-like"/>
    <property type="match status" value="1"/>
</dbReference>
<dbReference type="InterPro" id="IPR006015">
    <property type="entry name" value="Universal_stress_UspA"/>
</dbReference>
<dbReference type="OrthoDB" id="9804721at2"/>
<sequence>MAALRDGARAALAGFAATVGRLGVDACEQRLTDDSLIGSLTLQSRYCDLAVVPQAAPGGSFVPQQLILHSPRPVVVVPGHGEFTHVAERPLLAWDGGMAASRAIEAALPLLRRARLVTLAVFNPDSVYAAHGPEPGADLARFLARHNVQLEVVVRDTDGDVGDGLLALAGETGADLLVMGCYGHTRVRELLVGGTSRTVLKQMTLPVLMMA</sequence>
<dbReference type="AlphaFoldDB" id="A0A4Y9RV07"/>
<organism evidence="3 4">
    <name type="scientific">Duganella callida</name>
    <dbReference type="NCBI Taxonomy" id="2561932"/>
    <lineage>
        <taxon>Bacteria</taxon>
        <taxon>Pseudomonadati</taxon>
        <taxon>Pseudomonadota</taxon>
        <taxon>Betaproteobacteria</taxon>
        <taxon>Burkholderiales</taxon>
        <taxon>Oxalobacteraceae</taxon>
        <taxon>Telluria group</taxon>
        <taxon>Duganella</taxon>
    </lineage>
</organism>
<proteinExistence type="inferred from homology"/>
<accession>A0A4Y9RV07</accession>
<dbReference type="Pfam" id="PF00582">
    <property type="entry name" value="Usp"/>
    <property type="match status" value="1"/>
</dbReference>
<dbReference type="PRINTS" id="PR01438">
    <property type="entry name" value="UNVRSLSTRESS"/>
</dbReference>
<evidence type="ECO:0000313" key="3">
    <source>
        <dbReference type="EMBL" id="TFW11616.1"/>
    </source>
</evidence>
<evidence type="ECO:0000313" key="4">
    <source>
        <dbReference type="Proteomes" id="UP000297729"/>
    </source>
</evidence>